<comment type="caution">
    <text evidence="2">The sequence shown here is derived from an EMBL/GenBank/DDBJ whole genome shotgun (WGS) entry which is preliminary data.</text>
</comment>
<dbReference type="Pfam" id="PF03583">
    <property type="entry name" value="LIP"/>
    <property type="match status" value="1"/>
</dbReference>
<gene>
    <name evidence="2" type="ORF">JOF57_004223</name>
</gene>
<keyword evidence="3" id="KW-1185">Reference proteome</keyword>
<feature type="signal peptide" evidence="1">
    <location>
        <begin position="1"/>
        <end position="27"/>
    </location>
</feature>
<dbReference type="Proteomes" id="UP000694460">
    <property type="component" value="Unassembled WGS sequence"/>
</dbReference>
<feature type="chain" id="PRO_5046582791" evidence="1">
    <location>
        <begin position="28"/>
        <end position="389"/>
    </location>
</feature>
<dbReference type="InterPro" id="IPR005152">
    <property type="entry name" value="Lipase_secreted"/>
</dbReference>
<keyword evidence="1" id="KW-0732">Signal</keyword>
<organism evidence="2 3">
    <name type="scientific">Mycolicibacterium lutetiense</name>
    <dbReference type="NCBI Taxonomy" id="1641992"/>
    <lineage>
        <taxon>Bacteria</taxon>
        <taxon>Bacillati</taxon>
        <taxon>Actinomycetota</taxon>
        <taxon>Actinomycetes</taxon>
        <taxon>Mycobacteriales</taxon>
        <taxon>Mycobacteriaceae</taxon>
        <taxon>Mycolicibacterium</taxon>
    </lineage>
</organism>
<dbReference type="Gene3D" id="3.40.50.1820">
    <property type="entry name" value="alpha/beta hydrolase"/>
    <property type="match status" value="2"/>
</dbReference>
<dbReference type="SUPFAM" id="SSF53474">
    <property type="entry name" value="alpha/beta-Hydrolases"/>
    <property type="match status" value="1"/>
</dbReference>
<dbReference type="EMBL" id="JAGIOP010000002">
    <property type="protein sequence ID" value="MBP2454310.1"/>
    <property type="molecule type" value="Genomic_DNA"/>
</dbReference>
<name>A0ABS4ZXR6_9MYCO</name>
<reference evidence="2 3" key="1">
    <citation type="submission" date="2021-03" db="EMBL/GenBank/DDBJ databases">
        <title>Sequencing the genomes of 1000 actinobacteria strains.</title>
        <authorList>
            <person name="Klenk H.-P."/>
        </authorList>
    </citation>
    <scope>NUCLEOTIDE SEQUENCE [LARGE SCALE GENOMIC DNA]</scope>
    <source>
        <strain evidence="2 3">DSM 46713</strain>
    </source>
</reference>
<dbReference type="InterPro" id="IPR029058">
    <property type="entry name" value="AB_hydrolase_fold"/>
</dbReference>
<accession>A0ABS4ZXR6</accession>
<evidence type="ECO:0000256" key="1">
    <source>
        <dbReference type="SAM" id="SignalP"/>
    </source>
</evidence>
<evidence type="ECO:0000313" key="3">
    <source>
        <dbReference type="Proteomes" id="UP000694460"/>
    </source>
</evidence>
<dbReference type="PIRSF" id="PIRSF029171">
    <property type="entry name" value="Esterase_LipA"/>
    <property type="match status" value="1"/>
</dbReference>
<evidence type="ECO:0000313" key="2">
    <source>
        <dbReference type="EMBL" id="MBP2454310.1"/>
    </source>
</evidence>
<protein>
    <submittedName>
        <fullName evidence="2">Pimeloyl-ACP methyl ester carboxylesterase</fullName>
    </submittedName>
</protein>
<dbReference type="RefSeq" id="WP_209919594.1">
    <property type="nucleotide sequence ID" value="NZ_JAGIOP010000002.1"/>
</dbReference>
<dbReference type="PANTHER" id="PTHR34853:SF1">
    <property type="entry name" value="LIPASE 5"/>
    <property type="match status" value="1"/>
</dbReference>
<proteinExistence type="predicted"/>
<dbReference type="PROSITE" id="PS51257">
    <property type="entry name" value="PROKAR_LIPOPROTEIN"/>
    <property type="match status" value="1"/>
</dbReference>
<sequence length="389" mass="40149">MPRNRVGSKRVVVAGLAVAALVAGCSAAPEPELHAGQLLTARPLTTAAAVPGAQTRLITYVSDDTEGQPIVVSGTVAVPTSPPPEGGWPVISWAHGTTGYADTCAPSVDTTDGLAHDYLGSVTRMLGTWVARGYAVVQTDYQGLGTPGGHPYTDGTSEAHTVTDIVRAARELNPGIGTKWVVAGHSQGGQAALFTAQDAPQRAPELDLLGAVAMAPGGVGMDQAVDLVRAGKPEVDAAQAFLPLLVLGAAVVDPSVNPDEIFTADARPLLGTARTECIAQIRRVPTVGSARMFTPEANLDALRDYLRRQDPIALTPRVPVMIAQGSADTAVTQPGVDALAKALCGKDVAVDYRVYAGQDHRGVINASLSDTQAFVDTVTAGKTGDTCPR</sequence>
<dbReference type="PANTHER" id="PTHR34853">
    <property type="match status" value="1"/>
</dbReference>